<dbReference type="SMART" id="SM00754">
    <property type="entry name" value="CHRD"/>
    <property type="match status" value="1"/>
</dbReference>
<organism evidence="4 5">
    <name type="scientific">Streptomyces albidochromogenes</name>
    <dbReference type="NCBI Taxonomy" id="329524"/>
    <lineage>
        <taxon>Bacteria</taxon>
        <taxon>Bacillati</taxon>
        <taxon>Actinomycetota</taxon>
        <taxon>Actinomycetes</taxon>
        <taxon>Kitasatosporales</taxon>
        <taxon>Streptomycetaceae</taxon>
        <taxon>Streptomyces</taxon>
    </lineage>
</organism>
<keyword evidence="5" id="KW-1185">Reference proteome</keyword>
<feature type="compositionally biased region" description="Basic and acidic residues" evidence="1">
    <location>
        <begin position="35"/>
        <end position="53"/>
    </location>
</feature>
<keyword evidence="2" id="KW-0732">Signal</keyword>
<proteinExistence type="predicted"/>
<evidence type="ECO:0000259" key="3">
    <source>
        <dbReference type="SMART" id="SM00754"/>
    </source>
</evidence>
<feature type="domain" description="CHRD" evidence="3">
    <location>
        <begin position="41"/>
        <end position="168"/>
    </location>
</feature>
<dbReference type="Pfam" id="PF07452">
    <property type="entry name" value="CHRD"/>
    <property type="match status" value="1"/>
</dbReference>
<feature type="region of interest" description="Disordered" evidence="1">
    <location>
        <begin position="31"/>
        <end position="61"/>
    </location>
</feature>
<sequence length="169" mass="17826">MRVPTTLMVSAVSCAAALATLTAPAVAVAAPADDDGGHRVTHGRADLTGREEVPGPGDPDGSGEFWYRIEHGTLCYALNVRKIAQPTAAHIHAGKRGTAGPVAVTLKTPKHGSSKGCVTARRHQTAANAATVLTYRELKEIACKPGKFYANVHNRPYPDGAVRGQLRRQ</sequence>
<reference evidence="4 5" key="1">
    <citation type="submission" date="2024-09" db="EMBL/GenBank/DDBJ databases">
        <title>The Natural Products Discovery Center: Release of the First 8490 Sequenced Strains for Exploring Actinobacteria Biosynthetic Diversity.</title>
        <authorList>
            <person name="Kalkreuter E."/>
            <person name="Kautsar S.A."/>
            <person name="Yang D."/>
            <person name="Bader C.D."/>
            <person name="Teijaro C.N."/>
            <person name="Fluegel L."/>
            <person name="Davis C.M."/>
            <person name="Simpson J.R."/>
            <person name="Lauterbach L."/>
            <person name="Steele A.D."/>
            <person name="Gui C."/>
            <person name="Meng S."/>
            <person name="Li G."/>
            <person name="Viehrig K."/>
            <person name="Ye F."/>
            <person name="Su P."/>
            <person name="Kiefer A.F."/>
            <person name="Nichols A."/>
            <person name="Cepeda A.J."/>
            <person name="Yan W."/>
            <person name="Fan B."/>
            <person name="Jiang Y."/>
            <person name="Adhikari A."/>
            <person name="Zheng C.-J."/>
            <person name="Schuster L."/>
            <person name="Cowan T.M."/>
            <person name="Smanski M.J."/>
            <person name="Chevrette M.G."/>
            <person name="De Carvalho L.P.S."/>
            <person name="Shen B."/>
        </authorList>
    </citation>
    <scope>NUCLEOTIDE SEQUENCE [LARGE SCALE GENOMIC DNA]</scope>
    <source>
        <strain evidence="4 5">NPDC058348</strain>
    </source>
</reference>
<name>A0ABW6FHY0_9ACTN</name>
<evidence type="ECO:0000313" key="5">
    <source>
        <dbReference type="Proteomes" id="UP001598448"/>
    </source>
</evidence>
<protein>
    <submittedName>
        <fullName evidence="4">CHRD domain-containing protein</fullName>
    </submittedName>
</protein>
<feature type="chain" id="PRO_5045773328" evidence="2">
    <location>
        <begin position="30"/>
        <end position="169"/>
    </location>
</feature>
<comment type="caution">
    <text evidence="4">The sequence shown here is derived from an EMBL/GenBank/DDBJ whole genome shotgun (WGS) entry which is preliminary data.</text>
</comment>
<evidence type="ECO:0000313" key="4">
    <source>
        <dbReference type="EMBL" id="MFD5099293.1"/>
    </source>
</evidence>
<accession>A0ABW6FHY0</accession>
<evidence type="ECO:0000256" key="2">
    <source>
        <dbReference type="SAM" id="SignalP"/>
    </source>
</evidence>
<dbReference type="InterPro" id="IPR010895">
    <property type="entry name" value="CHRD"/>
</dbReference>
<dbReference type="RefSeq" id="WP_386711648.1">
    <property type="nucleotide sequence ID" value="NZ_JBHXIJ010000049.1"/>
</dbReference>
<gene>
    <name evidence="4" type="ORF">ACFWJN_10025</name>
</gene>
<evidence type="ECO:0000256" key="1">
    <source>
        <dbReference type="SAM" id="MobiDB-lite"/>
    </source>
</evidence>
<dbReference type="Proteomes" id="UP001598448">
    <property type="component" value="Unassembled WGS sequence"/>
</dbReference>
<feature type="signal peptide" evidence="2">
    <location>
        <begin position="1"/>
        <end position="29"/>
    </location>
</feature>
<dbReference type="EMBL" id="JBHXIJ010000049">
    <property type="protein sequence ID" value="MFD5099293.1"/>
    <property type="molecule type" value="Genomic_DNA"/>
</dbReference>